<feature type="compositionally biased region" description="Gly residues" evidence="1">
    <location>
        <begin position="117"/>
        <end position="129"/>
    </location>
</feature>
<organism evidence="2 3">
    <name type="scientific">Humicola insolens</name>
    <name type="common">Soft-rot fungus</name>
    <dbReference type="NCBI Taxonomy" id="85995"/>
    <lineage>
        <taxon>Eukaryota</taxon>
        <taxon>Fungi</taxon>
        <taxon>Dikarya</taxon>
        <taxon>Ascomycota</taxon>
        <taxon>Pezizomycotina</taxon>
        <taxon>Sordariomycetes</taxon>
        <taxon>Sordariomycetidae</taxon>
        <taxon>Sordariales</taxon>
        <taxon>Chaetomiaceae</taxon>
        <taxon>Mycothermus</taxon>
    </lineage>
</organism>
<dbReference type="EMBL" id="JAZGSY010000203">
    <property type="protein sequence ID" value="KAL1838633.1"/>
    <property type="molecule type" value="Genomic_DNA"/>
</dbReference>
<feature type="region of interest" description="Disordered" evidence="1">
    <location>
        <begin position="38"/>
        <end position="64"/>
    </location>
</feature>
<evidence type="ECO:0000313" key="3">
    <source>
        <dbReference type="Proteomes" id="UP001583172"/>
    </source>
</evidence>
<evidence type="ECO:0000313" key="2">
    <source>
        <dbReference type="EMBL" id="KAL1838633.1"/>
    </source>
</evidence>
<feature type="compositionally biased region" description="Low complexity" evidence="1">
    <location>
        <begin position="306"/>
        <end position="316"/>
    </location>
</feature>
<keyword evidence="3" id="KW-1185">Reference proteome</keyword>
<evidence type="ECO:0000256" key="1">
    <source>
        <dbReference type="SAM" id="MobiDB-lite"/>
    </source>
</evidence>
<feature type="compositionally biased region" description="Low complexity" evidence="1">
    <location>
        <begin position="132"/>
        <end position="144"/>
    </location>
</feature>
<feature type="region of interest" description="Disordered" evidence="1">
    <location>
        <begin position="360"/>
        <end position="385"/>
    </location>
</feature>
<gene>
    <name evidence="2" type="ORF">VTJ49DRAFT_2470</name>
</gene>
<feature type="region of interest" description="Disordered" evidence="1">
    <location>
        <begin position="305"/>
        <end position="325"/>
    </location>
</feature>
<feature type="compositionally biased region" description="Low complexity" evidence="1">
    <location>
        <begin position="374"/>
        <end position="385"/>
    </location>
</feature>
<dbReference type="Proteomes" id="UP001583172">
    <property type="component" value="Unassembled WGS sequence"/>
</dbReference>
<reference evidence="2 3" key="1">
    <citation type="journal article" date="2024" name="Commun. Biol.">
        <title>Comparative genomic analysis of thermophilic fungi reveals convergent evolutionary adaptations and gene losses.</title>
        <authorList>
            <person name="Steindorff A.S."/>
            <person name="Aguilar-Pontes M.V."/>
            <person name="Robinson A.J."/>
            <person name="Andreopoulos B."/>
            <person name="LaButti K."/>
            <person name="Kuo A."/>
            <person name="Mondo S."/>
            <person name="Riley R."/>
            <person name="Otillar R."/>
            <person name="Haridas S."/>
            <person name="Lipzen A."/>
            <person name="Grimwood J."/>
            <person name="Schmutz J."/>
            <person name="Clum A."/>
            <person name="Reid I.D."/>
            <person name="Moisan M.C."/>
            <person name="Butler G."/>
            <person name="Nguyen T.T.M."/>
            <person name="Dewar K."/>
            <person name="Conant G."/>
            <person name="Drula E."/>
            <person name="Henrissat B."/>
            <person name="Hansel C."/>
            <person name="Singer S."/>
            <person name="Hutchinson M.I."/>
            <person name="de Vries R.P."/>
            <person name="Natvig D.O."/>
            <person name="Powell A.J."/>
            <person name="Tsang A."/>
            <person name="Grigoriev I.V."/>
        </authorList>
    </citation>
    <scope>NUCLEOTIDE SEQUENCE [LARGE SCALE GENOMIC DNA]</scope>
    <source>
        <strain evidence="2 3">CBS 620.91</strain>
    </source>
</reference>
<feature type="region of interest" description="Disordered" evidence="1">
    <location>
        <begin position="116"/>
        <end position="170"/>
    </location>
</feature>
<protein>
    <submittedName>
        <fullName evidence="2">Uncharacterized protein</fullName>
    </submittedName>
</protein>
<proteinExistence type="predicted"/>
<name>A0ABR3VA37_HUMIN</name>
<comment type="caution">
    <text evidence="2">The sequence shown here is derived from an EMBL/GenBank/DDBJ whole genome shotgun (WGS) entry which is preliminary data.</text>
</comment>
<accession>A0ABR3VA37</accession>
<feature type="compositionally biased region" description="Polar residues" evidence="1">
    <location>
        <begin position="38"/>
        <end position="48"/>
    </location>
</feature>
<sequence length="431" mass="45926">MSDILDDALREQLAAALLGWGGDPGELRFSLDTVRSSTGDVQNHNASINKALPPPPATEARRPSQGRIGSLLDLEDEVNAHAVTVVDDIDADSITVDGSTDDMTDHGAVFSWTAWPGTGGSGGSHGGVGELQSQSPSQWQQPRSVNAGAPHPDHGKALPPRPVDSTIPASPPPPQMFCRLSRFPFSHPCDVPELMPDNDEDMSAAATTSAPSAPVTPGVTHDALGPAATQATLVAATPGPQLNPTLLPEHDERMRKLSIKTVDTVTSVNEDGVSLLTPTEASYEGSGDHASHALRTITTARSDVRSVSSLGSYGSSERQPSRAARKSISLFSRIRSNGHPEEEPLERRVLTPVQLLTPPQQHADLDDDARAPDTSASLSPFSSTTSRAESGMAYKFFRMPWAREYTRRTHENPHIAQGSEYLVSDLPACRA</sequence>